<evidence type="ECO:0000256" key="1">
    <source>
        <dbReference type="ARBA" id="ARBA00023002"/>
    </source>
</evidence>
<evidence type="ECO:0000313" key="4">
    <source>
        <dbReference type="EMBL" id="MXP26566.1"/>
    </source>
</evidence>
<feature type="domain" description="Mannitol dehydrogenase N-terminal" evidence="2">
    <location>
        <begin position="32"/>
        <end position="267"/>
    </location>
</feature>
<evidence type="ECO:0000259" key="3">
    <source>
        <dbReference type="Pfam" id="PF08125"/>
    </source>
</evidence>
<accession>A0A845ADE3</accession>
<dbReference type="InterPro" id="IPR036291">
    <property type="entry name" value="NAD(P)-bd_dom_sf"/>
</dbReference>
<dbReference type="InterPro" id="IPR008927">
    <property type="entry name" value="6-PGluconate_DH-like_C_sf"/>
</dbReference>
<keyword evidence="5" id="KW-1185">Reference proteome</keyword>
<dbReference type="AlphaFoldDB" id="A0A845ADE3"/>
<dbReference type="SUPFAM" id="SSF51735">
    <property type="entry name" value="NAD(P)-binding Rossmann-fold domains"/>
    <property type="match status" value="1"/>
</dbReference>
<dbReference type="RefSeq" id="WP_160739790.1">
    <property type="nucleotide sequence ID" value="NZ_WTYQ01000004.1"/>
</dbReference>
<sequence length="457" mass="50036">MTFTQNRLSSERLAQVSAGSRFSYNRTQQAIGIVHFGIGAFHRAHQAWYTDRAMDAGDRNWATCGVSLRSKNVADQLTPQDGLYTVAERSERGTHLCVVGAVQEVLVHPRDCNAIIERLSSPDTHIASFTVTEKGYCRSADGSLDPDRAGAGSIYDYLTRGLALRKERGLSGLTLLSCDNLADNGRQLERLLKAYCAENDAQLGEWIATNCTFPCTMVDRIVPATTDADRTDIMEILQVQDEAAVVTESFTQWVIEDKFAGPRPAWEQVGAEIVSDVAPYETAKLRMLNGAHSALAYLGLKAGYTFVHEAIGDPALRSLVEQLMREEAAPTVATADGQSLPSYAEALIARFANPALQHKLIQIGMDGSQKIPQRWLETLEANRTAGRQCPAIIAAMKAWFAHLRGDNGPVEDPMADRLTEIASRTSDAQCAVALFGEGGMMPRIWQVSEEKLQALFS</sequence>
<dbReference type="InterPro" id="IPR013131">
    <property type="entry name" value="Mannitol_DH_N"/>
</dbReference>
<dbReference type="PRINTS" id="PR00084">
    <property type="entry name" value="MTLDHDRGNASE"/>
</dbReference>
<dbReference type="InterPro" id="IPR000669">
    <property type="entry name" value="Mannitol_DH"/>
</dbReference>
<dbReference type="Proteomes" id="UP000460561">
    <property type="component" value="Unassembled WGS sequence"/>
</dbReference>
<gene>
    <name evidence="4" type="ORF">GRI39_11020</name>
</gene>
<dbReference type="Gene3D" id="1.10.1040.10">
    <property type="entry name" value="N-(1-d-carboxylethyl)-l-norvaline Dehydrogenase, domain 2"/>
    <property type="match status" value="1"/>
</dbReference>
<dbReference type="GO" id="GO:0016616">
    <property type="term" value="F:oxidoreductase activity, acting on the CH-OH group of donors, NAD or NADP as acceptor"/>
    <property type="evidence" value="ECO:0007669"/>
    <property type="project" value="TreeGrafter"/>
</dbReference>
<dbReference type="OrthoDB" id="271711at2"/>
<evidence type="ECO:0000313" key="5">
    <source>
        <dbReference type="Proteomes" id="UP000460561"/>
    </source>
</evidence>
<protein>
    <submittedName>
        <fullName evidence="4">Mannitol dehydrogenase family protein</fullName>
    </submittedName>
</protein>
<dbReference type="SUPFAM" id="SSF48179">
    <property type="entry name" value="6-phosphogluconate dehydrogenase C-terminal domain-like"/>
    <property type="match status" value="1"/>
</dbReference>
<dbReference type="Pfam" id="PF01232">
    <property type="entry name" value="Mannitol_dh"/>
    <property type="match status" value="1"/>
</dbReference>
<proteinExistence type="predicted"/>
<keyword evidence="1" id="KW-0560">Oxidoreductase</keyword>
<reference evidence="4 5" key="1">
    <citation type="submission" date="2019-12" db="EMBL/GenBank/DDBJ databases">
        <title>Genomic-based taxomic classification of the family Erythrobacteraceae.</title>
        <authorList>
            <person name="Xu L."/>
        </authorList>
    </citation>
    <scope>NUCLEOTIDE SEQUENCE [LARGE SCALE GENOMIC DNA]</scope>
    <source>
        <strain evidence="4 5">DSM 18604</strain>
    </source>
</reference>
<comment type="caution">
    <text evidence="4">The sequence shown here is derived from an EMBL/GenBank/DDBJ whole genome shotgun (WGS) entry which is preliminary data.</text>
</comment>
<name>A0A845ADE3_9SPHN</name>
<dbReference type="Pfam" id="PF08125">
    <property type="entry name" value="Mannitol_dh_C"/>
    <property type="match status" value="1"/>
</dbReference>
<evidence type="ECO:0000259" key="2">
    <source>
        <dbReference type="Pfam" id="PF01232"/>
    </source>
</evidence>
<dbReference type="PANTHER" id="PTHR43362">
    <property type="entry name" value="MANNITOL DEHYDROGENASE DSF1-RELATED"/>
    <property type="match status" value="1"/>
</dbReference>
<organism evidence="4 5">
    <name type="scientific">Altericroceibacterium indicum</name>
    <dbReference type="NCBI Taxonomy" id="374177"/>
    <lineage>
        <taxon>Bacteria</taxon>
        <taxon>Pseudomonadati</taxon>
        <taxon>Pseudomonadota</taxon>
        <taxon>Alphaproteobacteria</taxon>
        <taxon>Sphingomonadales</taxon>
        <taxon>Erythrobacteraceae</taxon>
        <taxon>Altericroceibacterium</taxon>
    </lineage>
</organism>
<dbReference type="InterPro" id="IPR013328">
    <property type="entry name" value="6PGD_dom2"/>
</dbReference>
<dbReference type="PANTHER" id="PTHR43362:SF1">
    <property type="entry name" value="MANNITOL DEHYDROGENASE 2-RELATED"/>
    <property type="match status" value="1"/>
</dbReference>
<dbReference type="Gene3D" id="3.40.50.720">
    <property type="entry name" value="NAD(P)-binding Rossmann-like Domain"/>
    <property type="match status" value="1"/>
</dbReference>
<dbReference type="InterPro" id="IPR050988">
    <property type="entry name" value="Mannitol_DH/Oxidoreductase"/>
</dbReference>
<dbReference type="EMBL" id="WTYQ01000004">
    <property type="protein sequence ID" value="MXP26566.1"/>
    <property type="molecule type" value="Genomic_DNA"/>
</dbReference>
<feature type="domain" description="Mannitol dehydrogenase C-terminal" evidence="3">
    <location>
        <begin position="276"/>
        <end position="426"/>
    </location>
</feature>
<dbReference type="InterPro" id="IPR013118">
    <property type="entry name" value="Mannitol_DH_C"/>
</dbReference>